<accession>A0ABP6VB13</accession>
<dbReference type="Proteomes" id="UP001500795">
    <property type="component" value="Unassembled WGS sequence"/>
</dbReference>
<organism evidence="1 2">
    <name type="scientific">Zobellella aerophila</name>
    <dbReference type="NCBI Taxonomy" id="870480"/>
    <lineage>
        <taxon>Bacteria</taxon>
        <taxon>Pseudomonadati</taxon>
        <taxon>Pseudomonadota</taxon>
        <taxon>Gammaproteobacteria</taxon>
        <taxon>Aeromonadales</taxon>
        <taxon>Aeromonadaceae</taxon>
        <taxon>Zobellella</taxon>
    </lineage>
</organism>
<dbReference type="RefSeq" id="WP_344955283.1">
    <property type="nucleotide sequence ID" value="NZ_BAABCX010000001.1"/>
</dbReference>
<comment type="caution">
    <text evidence="1">The sequence shown here is derived from an EMBL/GenBank/DDBJ whole genome shotgun (WGS) entry which is preliminary data.</text>
</comment>
<keyword evidence="2" id="KW-1185">Reference proteome</keyword>
<gene>
    <name evidence="1" type="ORF">GCM10022394_09570</name>
</gene>
<reference evidence="2" key="1">
    <citation type="journal article" date="2019" name="Int. J. Syst. Evol. Microbiol.">
        <title>The Global Catalogue of Microorganisms (GCM) 10K type strain sequencing project: providing services to taxonomists for standard genome sequencing and annotation.</title>
        <authorList>
            <consortium name="The Broad Institute Genomics Platform"/>
            <consortium name="The Broad Institute Genome Sequencing Center for Infectious Disease"/>
            <person name="Wu L."/>
            <person name="Ma J."/>
        </authorList>
    </citation>
    <scope>NUCLEOTIDE SEQUENCE [LARGE SCALE GENOMIC DNA]</scope>
    <source>
        <strain evidence="2">JCM 17110</strain>
    </source>
</reference>
<protein>
    <submittedName>
        <fullName evidence="1">Uncharacterized protein</fullName>
    </submittedName>
</protein>
<dbReference type="EMBL" id="BAABCX010000001">
    <property type="protein sequence ID" value="GAA3532348.1"/>
    <property type="molecule type" value="Genomic_DNA"/>
</dbReference>
<name>A0ABP6VB13_9GAMM</name>
<evidence type="ECO:0000313" key="2">
    <source>
        <dbReference type="Proteomes" id="UP001500795"/>
    </source>
</evidence>
<evidence type="ECO:0000313" key="1">
    <source>
        <dbReference type="EMBL" id="GAA3532348.1"/>
    </source>
</evidence>
<proteinExistence type="predicted"/>
<sequence length="201" mass="22865">MIYFETKNDLAKVLEFVPIVNEYWEVEASLNSRTARNNDEQLERYASLRETIARKTPNIIHISRRAGIPSVLQSYPAPAVGGPVIPVNIYESILQDDSHGGISNQRKLDTLNKLIGQLEGKIDFEFKKIINPLFWLGLAIEKVLRIPFWLLSKTGFEIGKIEDHFLGKAFKLVEIFVLLYISIRLGVPDEWVTAILDTIGK</sequence>